<sequence length="113" mass="13101">MQQNLISYSVCEDEDLKEDDRHCWTGDRISDYTQTVMANGVDAQRYNPEVPLEQNAYAKTNKLNELVDKLIRLRLTITNAITPSQQMYDIQSDMARQEEEGSGGFRDEEDDYD</sequence>
<comment type="similarity">
    <text evidence="2 11">Belongs to the glypican family.</text>
</comment>
<dbReference type="InterPro" id="IPR001863">
    <property type="entry name" value="Glypican"/>
</dbReference>
<dbReference type="Proteomes" id="UP001151699">
    <property type="component" value="Unassembled WGS sequence"/>
</dbReference>
<keyword evidence="7 12" id="KW-0472">Membrane</keyword>
<keyword evidence="5" id="KW-0732">Signal</keyword>
<dbReference type="GO" id="GO:0005886">
    <property type="term" value="C:plasma membrane"/>
    <property type="evidence" value="ECO:0007669"/>
    <property type="project" value="UniProtKB-SubCell"/>
</dbReference>
<evidence type="ECO:0000256" key="11">
    <source>
        <dbReference type="RuleBase" id="RU003518"/>
    </source>
</evidence>
<dbReference type="GO" id="GO:0090263">
    <property type="term" value="P:positive regulation of canonical Wnt signaling pathway"/>
    <property type="evidence" value="ECO:0007669"/>
    <property type="project" value="TreeGrafter"/>
</dbReference>
<evidence type="ECO:0000256" key="5">
    <source>
        <dbReference type="ARBA" id="ARBA00022729"/>
    </source>
</evidence>
<evidence type="ECO:0000256" key="9">
    <source>
        <dbReference type="ARBA" id="ARBA00023207"/>
    </source>
</evidence>
<evidence type="ECO:0000256" key="3">
    <source>
        <dbReference type="ARBA" id="ARBA00022475"/>
    </source>
</evidence>
<evidence type="ECO:0000256" key="13">
    <source>
        <dbReference type="SAM" id="MobiDB-lite"/>
    </source>
</evidence>
<reference evidence="14" key="1">
    <citation type="submission" date="2022-07" db="EMBL/GenBank/DDBJ databases">
        <authorList>
            <person name="Trinca V."/>
            <person name="Uliana J.V.C."/>
            <person name="Torres T.T."/>
            <person name="Ward R.J."/>
            <person name="Monesi N."/>
        </authorList>
    </citation>
    <scope>NUCLEOTIDE SEQUENCE</scope>
    <source>
        <strain evidence="14">HSMRA1968</strain>
        <tissue evidence="14">Whole embryos</tissue>
    </source>
</reference>
<evidence type="ECO:0000256" key="1">
    <source>
        <dbReference type="ARBA" id="ARBA00004609"/>
    </source>
</evidence>
<evidence type="ECO:0000313" key="14">
    <source>
        <dbReference type="EMBL" id="KAJ6619227.1"/>
    </source>
</evidence>
<dbReference type="EMBL" id="WJQU01004107">
    <property type="protein sequence ID" value="KAJ6619227.1"/>
    <property type="molecule type" value="Genomic_DNA"/>
</dbReference>
<comment type="caution">
    <text evidence="14">The sequence shown here is derived from an EMBL/GenBank/DDBJ whole genome shotgun (WGS) entry which is preliminary data.</text>
</comment>
<dbReference type="AlphaFoldDB" id="A0A9Q0RTV3"/>
<comment type="function">
    <text evidence="12">Cell surface proteoglycan.</text>
</comment>
<keyword evidence="15" id="KW-1185">Reference proteome</keyword>
<dbReference type="GO" id="GO:1905475">
    <property type="term" value="P:regulation of protein localization to membrane"/>
    <property type="evidence" value="ECO:0007669"/>
    <property type="project" value="TreeGrafter"/>
</dbReference>
<dbReference type="PANTHER" id="PTHR10822">
    <property type="entry name" value="GLYPICAN"/>
    <property type="match status" value="1"/>
</dbReference>
<keyword evidence="3" id="KW-1003">Cell membrane</keyword>
<feature type="non-terminal residue" evidence="14">
    <location>
        <position position="1"/>
    </location>
</feature>
<evidence type="ECO:0000256" key="7">
    <source>
        <dbReference type="ARBA" id="ARBA00023136"/>
    </source>
</evidence>
<protein>
    <submittedName>
        <fullName evidence="14">Division abnormally delayed protein</fullName>
    </submittedName>
</protein>
<comment type="subcellular location">
    <subcellularLocation>
        <location evidence="1 12">Cell membrane</location>
        <topology evidence="1 12">Lipid-anchor</topology>
        <topology evidence="1 12">GPI-anchor</topology>
    </subcellularLocation>
</comment>
<dbReference type="PANTHER" id="PTHR10822:SF29">
    <property type="entry name" value="DIVISION ABNORMALLY DELAYED PROTEIN"/>
    <property type="match status" value="1"/>
</dbReference>
<dbReference type="GO" id="GO:0005576">
    <property type="term" value="C:extracellular region"/>
    <property type="evidence" value="ECO:0007669"/>
    <property type="project" value="TreeGrafter"/>
</dbReference>
<evidence type="ECO:0000256" key="8">
    <source>
        <dbReference type="ARBA" id="ARBA00023180"/>
    </source>
</evidence>
<dbReference type="Pfam" id="PF01153">
    <property type="entry name" value="Glypican"/>
    <property type="match status" value="1"/>
</dbReference>
<gene>
    <name evidence="14" type="primary">dally_3</name>
    <name evidence="14" type="ORF">Bhyg_17580</name>
</gene>
<keyword evidence="4 12" id="KW-0336">GPI-anchor</keyword>
<keyword evidence="10 12" id="KW-0449">Lipoprotein</keyword>
<evidence type="ECO:0000256" key="12">
    <source>
        <dbReference type="RuleBase" id="RU003519"/>
    </source>
</evidence>
<dbReference type="OrthoDB" id="8055775at2759"/>
<evidence type="ECO:0000313" key="15">
    <source>
        <dbReference type="Proteomes" id="UP001151699"/>
    </source>
</evidence>
<dbReference type="GO" id="GO:0009986">
    <property type="term" value="C:cell surface"/>
    <property type="evidence" value="ECO:0007669"/>
    <property type="project" value="TreeGrafter"/>
</dbReference>
<accession>A0A9Q0RTV3</accession>
<dbReference type="GO" id="GO:0098552">
    <property type="term" value="C:side of membrane"/>
    <property type="evidence" value="ECO:0007669"/>
    <property type="project" value="UniProtKB-KW"/>
</dbReference>
<evidence type="ECO:0000256" key="4">
    <source>
        <dbReference type="ARBA" id="ARBA00022622"/>
    </source>
</evidence>
<name>A0A9Q0RTV3_9DIPT</name>
<evidence type="ECO:0000256" key="2">
    <source>
        <dbReference type="ARBA" id="ARBA00010260"/>
    </source>
</evidence>
<organism evidence="14 15">
    <name type="scientific">Pseudolycoriella hygida</name>
    <dbReference type="NCBI Taxonomy" id="35572"/>
    <lineage>
        <taxon>Eukaryota</taxon>
        <taxon>Metazoa</taxon>
        <taxon>Ecdysozoa</taxon>
        <taxon>Arthropoda</taxon>
        <taxon>Hexapoda</taxon>
        <taxon>Insecta</taxon>
        <taxon>Pterygota</taxon>
        <taxon>Neoptera</taxon>
        <taxon>Endopterygota</taxon>
        <taxon>Diptera</taxon>
        <taxon>Nematocera</taxon>
        <taxon>Sciaroidea</taxon>
        <taxon>Sciaridae</taxon>
        <taxon>Pseudolycoriella</taxon>
    </lineage>
</organism>
<keyword evidence="9 12" id="KW-0357">Heparan sulfate</keyword>
<keyword evidence="8" id="KW-0325">Glycoprotein</keyword>
<evidence type="ECO:0000256" key="6">
    <source>
        <dbReference type="ARBA" id="ARBA00022974"/>
    </source>
</evidence>
<evidence type="ECO:0000256" key="10">
    <source>
        <dbReference type="ARBA" id="ARBA00023288"/>
    </source>
</evidence>
<feature type="region of interest" description="Disordered" evidence="13">
    <location>
        <begin position="90"/>
        <end position="113"/>
    </location>
</feature>
<keyword evidence="6 12" id="KW-0654">Proteoglycan</keyword>
<proteinExistence type="inferred from homology"/>
<dbReference type="GO" id="GO:0016477">
    <property type="term" value="P:cell migration"/>
    <property type="evidence" value="ECO:0007669"/>
    <property type="project" value="TreeGrafter"/>
</dbReference>